<dbReference type="SMART" id="SM01217">
    <property type="entry name" value="Fn3_like"/>
    <property type="match status" value="1"/>
</dbReference>
<keyword evidence="1 3" id="KW-0378">Hydrolase</keyword>
<dbReference type="GO" id="GO:0009251">
    <property type="term" value="P:glucan catabolic process"/>
    <property type="evidence" value="ECO:0007669"/>
    <property type="project" value="TreeGrafter"/>
</dbReference>
<dbReference type="AlphaFoldDB" id="A0A840PP34"/>
<accession>A0A840PP34</accession>
<dbReference type="GO" id="GO:0008422">
    <property type="term" value="F:beta-glucosidase activity"/>
    <property type="evidence" value="ECO:0007669"/>
    <property type="project" value="UniProtKB-EC"/>
</dbReference>
<dbReference type="Gene3D" id="3.40.50.1700">
    <property type="entry name" value="Glycoside hydrolase family 3 C-terminal domain"/>
    <property type="match status" value="1"/>
</dbReference>
<name>A0A840PP34_9ACTN</name>
<dbReference type="InterPro" id="IPR051915">
    <property type="entry name" value="Cellulose_Degrad_GH3"/>
</dbReference>
<dbReference type="PRINTS" id="PR00133">
    <property type="entry name" value="GLHYDRLASE3"/>
</dbReference>
<evidence type="ECO:0000256" key="1">
    <source>
        <dbReference type="ARBA" id="ARBA00022801"/>
    </source>
</evidence>
<dbReference type="PANTHER" id="PTHR30620:SF123">
    <property type="entry name" value="BETA-XYLOSIDASE"/>
    <property type="match status" value="1"/>
</dbReference>
<dbReference type="InterPro" id="IPR013783">
    <property type="entry name" value="Ig-like_fold"/>
</dbReference>
<dbReference type="EMBL" id="JACHGN010000033">
    <property type="protein sequence ID" value="MBB5139813.1"/>
    <property type="molecule type" value="Genomic_DNA"/>
</dbReference>
<sequence>MTLEEKAAQTQAPFGSAVDVHTPPVTGWGNVTAGLSTLGLPPREAVHRANELQRKHVEDTRLGIPVLLAEEALIGFKVRDATTFPDAIAQAATWDPELIEEMARTIGTQMARLGVRQALSPLADVARDPRWGRVEETYGEEPYLVGTMATAFVRGLQNADARVPLIATLKHFLGYSASDGGRNTEPAQLGPRELREIHGVPFEMAIREGGARGVMPAYNAIDGVPLTGSKSYLTGLLREEFGFDGLVISDLAAVGQLHTKHGTAEDEAHALAQALRAGVDLNLDNKVSAEQIVEAVRSGVIDEADLDRAVSRVLLAKFRLGLFENPYAEAEPVPETFDSDQERALSRRIAEKSVILLRNEPVGDAPVLPLSPSLRTIAVIGPNADRPMGQLGDYSYQVLDSMTTRFHLAADPQARPEDVEDLAGRGSPDDARLMVESVPVVTFLEGIRRRAGDDVNVLYEPGCPVAGEDRSGFGAAVRAASAAEVAVVVVGDQSGINGFGTVGEGLDSTECALPGVQRELVEAVVATGTPTVVVLSHGRPYVLGWMADSVPAIVSSFFGGEEAGNAVASVLFGDVNPAGRLPIAMLRSAGAAPLPYWRTLQQPTYVDGSIGAVFPFGHGLSYTRFDYRDLEIESPQVPTDGVVRLSFTVVNVGDRAGDEVAQVYGRDVIARTARRGRTLVAFRRLHLDPGAATRVTAEVPTSMFALWDVDEGWVVEPGSIKFFVGGSSAAIRLRGEVTLTGKDHFPGPNRPLTSTVTAGPVASDGLASRQRRELGPVEPVTQDNTVREWLGHPVGGELLREALGGLDEDVLAPALDLTLRQMVAFSGGRFPLSLLDELLAKMNSRIGDGS</sequence>
<evidence type="ECO:0000313" key="4">
    <source>
        <dbReference type="Proteomes" id="UP000578449"/>
    </source>
</evidence>
<dbReference type="InterPro" id="IPR026891">
    <property type="entry name" value="Fn3-like"/>
</dbReference>
<dbReference type="Gene3D" id="3.20.20.300">
    <property type="entry name" value="Glycoside hydrolase, family 3, N-terminal domain"/>
    <property type="match status" value="1"/>
</dbReference>
<dbReference type="RefSeq" id="WP_221337644.1">
    <property type="nucleotide sequence ID" value="NZ_BAABIX010000041.1"/>
</dbReference>
<dbReference type="InterPro" id="IPR036881">
    <property type="entry name" value="Glyco_hydro_3_C_sf"/>
</dbReference>
<evidence type="ECO:0000313" key="3">
    <source>
        <dbReference type="EMBL" id="MBB5139813.1"/>
    </source>
</evidence>
<gene>
    <name evidence="3" type="ORF">HNP84_009577</name>
</gene>
<dbReference type="InterPro" id="IPR001764">
    <property type="entry name" value="Glyco_hydro_3_N"/>
</dbReference>
<feature type="domain" description="Fibronectin type III-like" evidence="2">
    <location>
        <begin position="659"/>
        <end position="728"/>
    </location>
</feature>
<dbReference type="InterPro" id="IPR002772">
    <property type="entry name" value="Glyco_hydro_3_C"/>
</dbReference>
<proteinExistence type="predicted"/>
<dbReference type="InterPro" id="IPR017853">
    <property type="entry name" value="GH"/>
</dbReference>
<dbReference type="Pfam" id="PF00933">
    <property type="entry name" value="Glyco_hydro_3"/>
    <property type="match status" value="1"/>
</dbReference>
<dbReference type="Pfam" id="PF14310">
    <property type="entry name" value="Fn3-like"/>
    <property type="match status" value="1"/>
</dbReference>
<comment type="caution">
    <text evidence="3">The sequence shown here is derived from an EMBL/GenBank/DDBJ whole genome shotgun (WGS) entry which is preliminary data.</text>
</comment>
<keyword evidence="3" id="KW-0326">Glycosidase</keyword>
<evidence type="ECO:0000259" key="2">
    <source>
        <dbReference type="SMART" id="SM01217"/>
    </source>
</evidence>
<dbReference type="SUPFAM" id="SSF52279">
    <property type="entry name" value="Beta-D-glucan exohydrolase, C-terminal domain"/>
    <property type="match status" value="1"/>
</dbReference>
<keyword evidence="4" id="KW-1185">Reference proteome</keyword>
<organism evidence="3 4">
    <name type="scientific">Thermocatellispora tengchongensis</name>
    <dbReference type="NCBI Taxonomy" id="1073253"/>
    <lineage>
        <taxon>Bacteria</taxon>
        <taxon>Bacillati</taxon>
        <taxon>Actinomycetota</taxon>
        <taxon>Actinomycetes</taxon>
        <taxon>Streptosporangiales</taxon>
        <taxon>Streptosporangiaceae</taxon>
        <taxon>Thermocatellispora</taxon>
    </lineage>
</organism>
<dbReference type="Gene3D" id="2.60.40.10">
    <property type="entry name" value="Immunoglobulins"/>
    <property type="match status" value="1"/>
</dbReference>
<dbReference type="Proteomes" id="UP000578449">
    <property type="component" value="Unassembled WGS sequence"/>
</dbReference>
<dbReference type="InterPro" id="IPR036962">
    <property type="entry name" value="Glyco_hydro_3_N_sf"/>
</dbReference>
<dbReference type="SUPFAM" id="SSF51445">
    <property type="entry name" value="(Trans)glycosidases"/>
    <property type="match status" value="1"/>
</dbReference>
<reference evidence="3 4" key="1">
    <citation type="submission" date="2020-08" db="EMBL/GenBank/DDBJ databases">
        <title>Genomic Encyclopedia of Type Strains, Phase IV (KMG-IV): sequencing the most valuable type-strain genomes for metagenomic binning, comparative biology and taxonomic classification.</title>
        <authorList>
            <person name="Goeker M."/>
        </authorList>
    </citation>
    <scope>NUCLEOTIDE SEQUENCE [LARGE SCALE GENOMIC DNA]</scope>
    <source>
        <strain evidence="3 4">DSM 45615</strain>
    </source>
</reference>
<dbReference type="PANTHER" id="PTHR30620">
    <property type="entry name" value="PERIPLASMIC BETA-GLUCOSIDASE-RELATED"/>
    <property type="match status" value="1"/>
</dbReference>
<dbReference type="Pfam" id="PF01915">
    <property type="entry name" value="Glyco_hydro_3_C"/>
    <property type="match status" value="1"/>
</dbReference>
<dbReference type="EC" id="3.2.1.21" evidence="3"/>
<protein>
    <submittedName>
        <fullName evidence="3">Beta-glucosidase</fullName>
        <ecNumber evidence="3">3.2.1.21</ecNumber>
    </submittedName>
</protein>